<reference evidence="4 5" key="1">
    <citation type="submission" date="2021-09" db="EMBL/GenBank/DDBJ databases">
        <title>Genomic insights and catalytic innovation underlie evolution of tropane alkaloids biosynthesis.</title>
        <authorList>
            <person name="Wang Y.-J."/>
            <person name="Tian T."/>
            <person name="Huang J.-P."/>
            <person name="Huang S.-X."/>
        </authorList>
    </citation>
    <scope>NUCLEOTIDE SEQUENCE [LARGE SCALE GENOMIC DNA]</scope>
    <source>
        <strain evidence="4">KIB-2018</strain>
        <tissue evidence="4">Leaf</tissue>
    </source>
</reference>
<dbReference type="InterPro" id="IPR000719">
    <property type="entry name" value="Prot_kinase_dom"/>
</dbReference>
<evidence type="ECO:0000256" key="1">
    <source>
        <dbReference type="ARBA" id="ARBA00022741"/>
    </source>
</evidence>
<dbReference type="PANTHER" id="PTHR27005">
    <property type="entry name" value="WALL-ASSOCIATED RECEPTOR KINASE-LIKE 21"/>
    <property type="match status" value="1"/>
</dbReference>
<evidence type="ECO:0000256" key="2">
    <source>
        <dbReference type="ARBA" id="ARBA00022840"/>
    </source>
</evidence>
<dbReference type="GO" id="GO:0004674">
    <property type="term" value="F:protein serine/threonine kinase activity"/>
    <property type="evidence" value="ECO:0007669"/>
    <property type="project" value="TreeGrafter"/>
</dbReference>
<proteinExistence type="predicted"/>
<dbReference type="Pfam" id="PF00069">
    <property type="entry name" value="Pkinase"/>
    <property type="match status" value="1"/>
</dbReference>
<dbReference type="Gene3D" id="1.10.510.10">
    <property type="entry name" value="Transferase(Phosphotransferase) domain 1"/>
    <property type="match status" value="1"/>
</dbReference>
<keyword evidence="1" id="KW-0547">Nucleotide-binding</keyword>
<dbReference type="Proteomes" id="UP001159364">
    <property type="component" value="Linkage Group LG06"/>
</dbReference>
<name>A0AAV8T7J3_9ROSI</name>
<keyword evidence="2" id="KW-0067">ATP-binding</keyword>
<evidence type="ECO:0000259" key="3">
    <source>
        <dbReference type="PROSITE" id="PS50011"/>
    </source>
</evidence>
<keyword evidence="5" id="KW-1185">Reference proteome</keyword>
<accession>A0AAV8T7J3</accession>
<evidence type="ECO:0000313" key="4">
    <source>
        <dbReference type="EMBL" id="KAJ8762757.1"/>
    </source>
</evidence>
<dbReference type="Gene3D" id="3.30.200.20">
    <property type="entry name" value="Phosphorylase Kinase, domain 1"/>
    <property type="match status" value="1"/>
</dbReference>
<protein>
    <recommendedName>
        <fullName evidence="3">Protein kinase domain-containing protein</fullName>
    </recommendedName>
</protein>
<gene>
    <name evidence="4" type="ORF">K2173_017572</name>
</gene>
<dbReference type="InterPro" id="IPR011009">
    <property type="entry name" value="Kinase-like_dom_sf"/>
</dbReference>
<dbReference type="EMBL" id="JAIWQS010000006">
    <property type="protein sequence ID" value="KAJ8762757.1"/>
    <property type="molecule type" value="Genomic_DNA"/>
</dbReference>
<feature type="domain" description="Protein kinase" evidence="3">
    <location>
        <begin position="55"/>
        <end position="337"/>
    </location>
</feature>
<dbReference type="InterPro" id="IPR045274">
    <property type="entry name" value="WAK-like"/>
</dbReference>
<organism evidence="4 5">
    <name type="scientific">Erythroxylum novogranatense</name>
    <dbReference type="NCBI Taxonomy" id="1862640"/>
    <lineage>
        <taxon>Eukaryota</taxon>
        <taxon>Viridiplantae</taxon>
        <taxon>Streptophyta</taxon>
        <taxon>Embryophyta</taxon>
        <taxon>Tracheophyta</taxon>
        <taxon>Spermatophyta</taxon>
        <taxon>Magnoliopsida</taxon>
        <taxon>eudicotyledons</taxon>
        <taxon>Gunneridae</taxon>
        <taxon>Pentapetalae</taxon>
        <taxon>rosids</taxon>
        <taxon>fabids</taxon>
        <taxon>Malpighiales</taxon>
        <taxon>Erythroxylaceae</taxon>
        <taxon>Erythroxylum</taxon>
    </lineage>
</organism>
<sequence>MDKSCFSIKKIFESKSMTTFTVNGGLLLEKLIGFCDGRSNPIRMFSVKELKLATNNFDERVCRLVFYDLYKGVHQGRPIIVKKYRSAWGKEHVAINEIVYASGMSVHRNVLKFLGCCLEANCPLLVFETAQIKTLVDRIDNLDFYGFQPMPWKTRLKIAVDIAHTVVYLHTAFQRPIVHRHIKPSNVLLDERDRAKLHDFSLCVSIPEGESHVVETVSGTMGFIAPESFKTGIFSEKTDVYSFGAFLLELLIGQKLRNLRRRENGDEGHLVPYVKSQIENNRFEERVDHCIVAEGTWLGKEQQLKAVVCLAILCINDSEEERPTMIEVAKELRNIYRTANGPC</sequence>
<dbReference type="PROSITE" id="PS50011">
    <property type="entry name" value="PROTEIN_KINASE_DOM"/>
    <property type="match status" value="1"/>
</dbReference>
<dbReference type="PANTHER" id="PTHR27005:SF499">
    <property type="entry name" value="PROTEIN KINASE DOMAIN-CONTAINING PROTEIN"/>
    <property type="match status" value="1"/>
</dbReference>
<dbReference type="GO" id="GO:0005886">
    <property type="term" value="C:plasma membrane"/>
    <property type="evidence" value="ECO:0007669"/>
    <property type="project" value="TreeGrafter"/>
</dbReference>
<comment type="caution">
    <text evidence="4">The sequence shown here is derived from an EMBL/GenBank/DDBJ whole genome shotgun (WGS) entry which is preliminary data.</text>
</comment>
<dbReference type="SUPFAM" id="SSF56112">
    <property type="entry name" value="Protein kinase-like (PK-like)"/>
    <property type="match status" value="1"/>
</dbReference>
<dbReference type="GO" id="GO:0005524">
    <property type="term" value="F:ATP binding"/>
    <property type="evidence" value="ECO:0007669"/>
    <property type="project" value="UniProtKB-KW"/>
</dbReference>
<dbReference type="GO" id="GO:0007166">
    <property type="term" value="P:cell surface receptor signaling pathway"/>
    <property type="evidence" value="ECO:0007669"/>
    <property type="project" value="InterPro"/>
</dbReference>
<dbReference type="AlphaFoldDB" id="A0AAV8T7J3"/>
<evidence type="ECO:0000313" key="5">
    <source>
        <dbReference type="Proteomes" id="UP001159364"/>
    </source>
</evidence>